<dbReference type="GO" id="GO:0043722">
    <property type="term" value="F:4-hydroxyphenylacetate decarboxylase activity"/>
    <property type="evidence" value="ECO:0007669"/>
    <property type="project" value="UniProtKB-EC"/>
</dbReference>
<keyword evidence="6 11" id="KW-0556">Organic radical</keyword>
<keyword evidence="4" id="KW-0949">S-adenosyl-L-methionine</keyword>
<dbReference type="GO" id="GO:0005829">
    <property type="term" value="C:cytosol"/>
    <property type="evidence" value="ECO:0007669"/>
    <property type="project" value="TreeGrafter"/>
</dbReference>
<dbReference type="Gene3D" id="3.20.20.70">
    <property type="entry name" value="Aldolase class I"/>
    <property type="match status" value="1"/>
</dbReference>
<evidence type="ECO:0000259" key="12">
    <source>
        <dbReference type="PROSITE" id="PS51149"/>
    </source>
</evidence>
<protein>
    <submittedName>
        <fullName evidence="15">4-hydroxyphenylacetate decarboxylase</fullName>
        <ecNumber evidence="15">4.1.1.83</ecNumber>
    </submittedName>
</protein>
<dbReference type="PROSITE" id="PS51149">
    <property type="entry name" value="GLY_RADICAL_2"/>
    <property type="match status" value="1"/>
</dbReference>
<dbReference type="EC" id="4.1.1.83" evidence="15"/>
<proteinExistence type="evidence at transcript level"/>
<dbReference type="SUPFAM" id="SSF102114">
    <property type="entry name" value="Radical SAM enzymes"/>
    <property type="match status" value="1"/>
</dbReference>
<dbReference type="Pfam" id="PF01228">
    <property type="entry name" value="Gly_radical"/>
    <property type="match status" value="1"/>
</dbReference>
<evidence type="ECO:0000256" key="9">
    <source>
        <dbReference type="ARBA" id="ARBA00023014"/>
    </source>
</evidence>
<dbReference type="EMBL" id="KX356607">
    <property type="protein sequence ID" value="ANP21964.1"/>
    <property type="molecule type" value="mRNA"/>
</dbReference>
<evidence type="ECO:0000256" key="5">
    <source>
        <dbReference type="ARBA" id="ARBA00022723"/>
    </source>
</evidence>
<feature type="domain" description="Glycine radical" evidence="12">
    <location>
        <begin position="706"/>
        <end position="827"/>
    </location>
</feature>
<comment type="cofactor">
    <cofactor evidence="1">
        <name>[4Fe-4S] cluster</name>
        <dbReference type="ChEBI" id="CHEBI:49883"/>
    </cofactor>
</comment>
<dbReference type="InterPro" id="IPR013785">
    <property type="entry name" value="Aldolase_TIM"/>
</dbReference>
<dbReference type="SUPFAM" id="SSF51998">
    <property type="entry name" value="PFL-like glycyl radical enzymes"/>
    <property type="match status" value="1"/>
</dbReference>
<keyword evidence="5" id="KW-0479">Metal-binding</keyword>
<dbReference type="InterPro" id="IPR007197">
    <property type="entry name" value="rSAM"/>
</dbReference>
<dbReference type="InterPro" id="IPR058240">
    <property type="entry name" value="rSAM_sf"/>
</dbReference>
<evidence type="ECO:0000256" key="10">
    <source>
        <dbReference type="ARBA" id="ARBA00023239"/>
    </source>
</evidence>
<dbReference type="GO" id="GO:0051539">
    <property type="term" value="F:4 iron, 4 sulfur cluster binding"/>
    <property type="evidence" value="ECO:0007669"/>
    <property type="project" value="UniProtKB-KW"/>
</dbReference>
<dbReference type="Pfam" id="PF04055">
    <property type="entry name" value="Radical_SAM"/>
    <property type="match status" value="1"/>
</dbReference>
<dbReference type="PANTHER" id="PTHR43641:SF2">
    <property type="entry name" value="DEHYDRATASE YBIW-RELATED"/>
    <property type="match status" value="1"/>
</dbReference>
<evidence type="ECO:0000259" key="13">
    <source>
        <dbReference type="PROSITE" id="PS51554"/>
    </source>
</evidence>
<evidence type="ECO:0000259" key="14">
    <source>
        <dbReference type="PROSITE" id="PS51918"/>
    </source>
</evidence>
<dbReference type="InterPro" id="IPR051215">
    <property type="entry name" value="GRE"/>
</dbReference>
<evidence type="ECO:0000256" key="1">
    <source>
        <dbReference type="ARBA" id="ARBA00001966"/>
    </source>
</evidence>
<evidence type="ECO:0000256" key="2">
    <source>
        <dbReference type="ARBA" id="ARBA00009777"/>
    </source>
</evidence>
<evidence type="ECO:0000256" key="7">
    <source>
        <dbReference type="ARBA" id="ARBA00023002"/>
    </source>
</evidence>
<name>A0A1P8BJB0_MASBA</name>
<reference evidence="15" key="1">
    <citation type="journal article" date="2016" name="Environ. Microbiol.">
        <title>Lateral gene transfer of p-cresol- and indole-producing enzymes from environmental bacteria to Mastigamoeba balamuthi.</title>
        <authorList>
            <person name="Nyvltova E."/>
            <person name="Sut'ak R."/>
            <person name="Zarsky V."/>
            <person name="Harant K."/>
            <person name="Hrdy I."/>
            <person name="Tachezy J."/>
        </authorList>
    </citation>
    <scope>NUCLEOTIDE SEQUENCE</scope>
</reference>
<feature type="domain" description="PFL" evidence="13">
    <location>
        <begin position="10"/>
        <end position="698"/>
    </location>
</feature>
<feature type="domain" description="Radical SAM core" evidence="14">
    <location>
        <begin position="863"/>
        <end position="1098"/>
    </location>
</feature>
<evidence type="ECO:0000256" key="11">
    <source>
        <dbReference type="PROSITE-ProRule" id="PRU00493"/>
    </source>
</evidence>
<feature type="modified residue" description="Glycine radical" evidence="11">
    <location>
        <position position="802"/>
    </location>
</feature>
<dbReference type="GO" id="GO:0016491">
    <property type="term" value="F:oxidoreductase activity"/>
    <property type="evidence" value="ECO:0007669"/>
    <property type="project" value="UniProtKB-KW"/>
</dbReference>
<dbReference type="PROSITE" id="PS51554">
    <property type="entry name" value="PFL"/>
    <property type="match status" value="1"/>
</dbReference>
<evidence type="ECO:0000256" key="8">
    <source>
        <dbReference type="ARBA" id="ARBA00023004"/>
    </source>
</evidence>
<dbReference type="PROSITE" id="PS01087">
    <property type="entry name" value="RADICAL_ACTIVATING"/>
    <property type="match status" value="1"/>
</dbReference>
<dbReference type="AlphaFoldDB" id="A0A1P8BJB0"/>
<dbReference type="PROSITE" id="PS51918">
    <property type="entry name" value="RADICAL_SAM"/>
    <property type="match status" value="1"/>
</dbReference>
<keyword evidence="3" id="KW-0004">4Fe-4S</keyword>
<comment type="similarity">
    <text evidence="2">Belongs to the organic radical-activating enzymes family.</text>
</comment>
<dbReference type="PANTHER" id="PTHR43641">
    <property type="entry name" value="FORMATE ACETYLTRANSFERASE 3-RELATED"/>
    <property type="match status" value="1"/>
</dbReference>
<keyword evidence="9" id="KW-0411">Iron-sulfur</keyword>
<dbReference type="InterPro" id="IPR004184">
    <property type="entry name" value="PFL_dom"/>
</dbReference>
<evidence type="ECO:0000256" key="4">
    <source>
        <dbReference type="ARBA" id="ARBA00022691"/>
    </source>
</evidence>
<dbReference type="InterPro" id="IPR001989">
    <property type="entry name" value="Radical_activat_CS"/>
</dbReference>
<evidence type="ECO:0000256" key="3">
    <source>
        <dbReference type="ARBA" id="ARBA00022485"/>
    </source>
</evidence>
<dbReference type="CDD" id="cd01335">
    <property type="entry name" value="Radical_SAM"/>
    <property type="match status" value="1"/>
</dbReference>
<dbReference type="InterPro" id="IPR001150">
    <property type="entry name" value="Gly_radical"/>
</dbReference>
<keyword evidence="7" id="KW-0560">Oxidoreductase</keyword>
<organism evidence="15">
    <name type="scientific">Mastigamoeba balamuthi</name>
    <name type="common">Phreatamoeba balamuthi</name>
    <dbReference type="NCBI Taxonomy" id="108607"/>
    <lineage>
        <taxon>Eukaryota</taxon>
        <taxon>Amoebozoa</taxon>
        <taxon>Evosea</taxon>
        <taxon>Archamoebae</taxon>
        <taxon>Mastigamoebida</taxon>
        <taxon>Mastigamoebidae</taxon>
        <taxon>Mastigamoeba</taxon>
    </lineage>
</organism>
<keyword evidence="10 15" id="KW-0456">Lyase</keyword>
<dbReference type="Pfam" id="PF02901">
    <property type="entry name" value="PFL-like"/>
    <property type="match status" value="1"/>
</dbReference>
<keyword evidence="8" id="KW-0408">Iron</keyword>
<dbReference type="GO" id="GO:0046872">
    <property type="term" value="F:metal ion binding"/>
    <property type="evidence" value="ECO:0007669"/>
    <property type="project" value="UniProtKB-KW"/>
</dbReference>
<dbReference type="SFLD" id="SFLDG01066">
    <property type="entry name" value="organic_radical-activating_enz"/>
    <property type="match status" value="1"/>
</dbReference>
<accession>A0A1P8BJB0</accession>
<evidence type="ECO:0000313" key="15">
    <source>
        <dbReference type="EMBL" id="ANP21964.1"/>
    </source>
</evidence>
<dbReference type="Gene3D" id="3.20.70.20">
    <property type="match status" value="1"/>
</dbReference>
<dbReference type="SFLD" id="SFLDS00029">
    <property type="entry name" value="Radical_SAM"/>
    <property type="match status" value="1"/>
</dbReference>
<dbReference type="VEuPathDB" id="AmoebaDB:MBAL_002505"/>
<evidence type="ECO:0000256" key="6">
    <source>
        <dbReference type="ARBA" id="ARBA00022818"/>
    </source>
</evidence>
<sequence length="1103" mass="120924">MASPASVLRKEVTEAKERYLSAPLVIDTEYVRHYTDAHKATLNMAHPIERRAECHARALERLTPVILPGELLVGRKTRFVRGAVPYCNYASTYILRELAKVQQEEQDSVTEVGSGGGIAKGKQLASAHDSEWVTFGKKFLLKRDEVDALKDCAEYWSDKCMQAVSDDFWKKTYPQAEYIEKGWKAVLYTAAHDPAPEGRCILDFETALGRGLDALADDCDQFARNAEVTDSSSAERLHFWRAAARVLRATVAWARRWAAEARRMAAEAQDPADRERLLAIAERCEHSPAQPPRDFPEAMQAYWLLYLAGHLEGAYLGYSPGRFDQYMLPFFEPDWRSGRLTRAEAVNLLAFLRIKMTEIEYVASFAWEGLGSGNLFQNMMLGGLTESGSPADNELSMLVLDSAIACRTTQPTLSIWYDERLSHAFLMRAAECVKTGCGFPAWFNFKCYAQHELQATGLPLSTIRKYASMGGCTEPSLGGMSYGVVQPGFINLCKVFELAMYGGRDPRTGTQFTATPVPNTVDELIAAFETHLRESIRNWQRYWNYVMSAHKITCSMVYNAALTRCCLETGVSLDDGGAVVNCTPTTLSSGMVNVVNSIAAARALVDDMHACTLQDLRDAMLSDWKDKESLRELALSAPKWGNDDDRADQVFVRLFNTYCDAVKSQLNFLGKPYDPSMLAISTHAPFGRACLATPDGRHCGETLADGVTSPFPGTDVSGPFSVLMSASKIDHTRIRGGLHNMKLHPSSLRGASGSRKLISLIAAYFKSSSAFQIQFNVVDGATLRAAQANPKDYRDLIVRVAGFSAYFVELAKSIQDEVIARTEHTLGGGESTEAVDEECDDDTDGALAAVEGNVFDVQDFTLHDGPGVRTTVFLKGCPLRCRWCCNPEGQSPDVEDTPTTVGRPRHTTAGEIVTQLTQRTHFYGDDGGVTLSGGEPLSQPHFAGAIVAMLRKRGIRVAVETSGAWRWDDVRKTVERLSLVYFDLKAATPAVLAANGAGSAATAAANLAHVVKALGAQRVIVSVPVIPGVNACEEEITGIAAIAKAAGARRLRLLPYHALGSAKYKSLGKEYPMGPDVKPPAREELERYRDIIVRAGLECNIIA</sequence>